<dbReference type="OrthoDB" id="3182597at2"/>
<keyword evidence="2" id="KW-0472">Membrane</keyword>
<evidence type="ECO:0000256" key="2">
    <source>
        <dbReference type="SAM" id="Phobius"/>
    </source>
</evidence>
<dbReference type="RefSeq" id="WP_093148080.1">
    <property type="nucleotide sequence ID" value="NZ_FNEK01000002.1"/>
</dbReference>
<evidence type="ECO:0000313" key="4">
    <source>
        <dbReference type="Proteomes" id="UP000199382"/>
    </source>
</evidence>
<sequence length="368" mass="40448">MFTHSSAILRVSRRSPSPSPTEESPPSQRELSCNACGNQCRFDPAQEALICDGCGNAQVIAAANQYRAGREYPFDPNSPETEPRGVPPAQEHQCSGCGGTVLFSGTALSERCPYCNGPMVLVPGRSGYDAMALIPFRISAEDARKRALDWISKREGAPNQLTEHVARTARTAGLYAPFWTFDTSEALTYMATWMEYEHKRMVTRSSSGHHDVAFDDLLVPASPHVTPLIRDGILHEFAPGALRSFDARYLAGFAAERHHQSVAEGFAFNAPDKRLRTKRKVCEDRAFGENVSLAVRTDDIAARYRRILLPVWIFHYDHSGRPYKVVVSGINGQTFGERPYSTAKLALVSGLVSFLVVSVGIVLGMVLA</sequence>
<evidence type="ECO:0008006" key="5">
    <source>
        <dbReference type="Google" id="ProtNLM"/>
    </source>
</evidence>
<proteinExistence type="predicted"/>
<evidence type="ECO:0000256" key="1">
    <source>
        <dbReference type="SAM" id="MobiDB-lite"/>
    </source>
</evidence>
<keyword evidence="2" id="KW-0812">Transmembrane</keyword>
<protein>
    <recommendedName>
        <fullName evidence="5">Replication restart DNA helicase PriA</fullName>
    </recommendedName>
</protein>
<name>A0A1G8JT83_9RHOB</name>
<feature type="region of interest" description="Disordered" evidence="1">
    <location>
        <begin position="70"/>
        <end position="90"/>
    </location>
</feature>
<dbReference type="STRING" id="571298.SAMN04488026_100255"/>
<dbReference type="Proteomes" id="UP000199382">
    <property type="component" value="Unassembled WGS sequence"/>
</dbReference>
<accession>A0A1G8JT83</accession>
<dbReference type="AlphaFoldDB" id="A0A1G8JT83"/>
<feature type="transmembrane region" description="Helical" evidence="2">
    <location>
        <begin position="345"/>
        <end position="367"/>
    </location>
</feature>
<keyword evidence="4" id="KW-1185">Reference proteome</keyword>
<evidence type="ECO:0000313" key="3">
    <source>
        <dbReference type="EMBL" id="SDI34323.1"/>
    </source>
</evidence>
<feature type="compositionally biased region" description="Low complexity" evidence="1">
    <location>
        <begin position="14"/>
        <end position="29"/>
    </location>
</feature>
<feature type="region of interest" description="Disordered" evidence="1">
    <location>
        <begin position="1"/>
        <end position="29"/>
    </location>
</feature>
<dbReference type="EMBL" id="FNEK01000002">
    <property type="protein sequence ID" value="SDI34323.1"/>
    <property type="molecule type" value="Genomic_DNA"/>
</dbReference>
<organism evidence="3 4">
    <name type="scientific">Aliiruegeria lutimaris</name>
    <dbReference type="NCBI Taxonomy" id="571298"/>
    <lineage>
        <taxon>Bacteria</taxon>
        <taxon>Pseudomonadati</taxon>
        <taxon>Pseudomonadota</taxon>
        <taxon>Alphaproteobacteria</taxon>
        <taxon>Rhodobacterales</taxon>
        <taxon>Roseobacteraceae</taxon>
        <taxon>Aliiruegeria</taxon>
    </lineage>
</organism>
<reference evidence="3 4" key="1">
    <citation type="submission" date="2016-10" db="EMBL/GenBank/DDBJ databases">
        <authorList>
            <person name="de Groot N.N."/>
        </authorList>
    </citation>
    <scope>NUCLEOTIDE SEQUENCE [LARGE SCALE GENOMIC DNA]</scope>
    <source>
        <strain evidence="3 4">DSM 25294</strain>
    </source>
</reference>
<keyword evidence="2" id="KW-1133">Transmembrane helix</keyword>
<gene>
    <name evidence="3" type="ORF">SAMN04488026_100255</name>
</gene>